<feature type="region of interest" description="Disordered" evidence="1">
    <location>
        <begin position="1"/>
        <end position="38"/>
    </location>
</feature>
<sequence length="165" mass="18015">MSTNNGRQYFDAPELVPPQSDSGLETVKPSGLEVNSHGTAEGWKRDVSVYSTLEGHPSDYTTLEPYGPGPQRLAEQTPAPPYRLEEVASPYKPNGAVAPKVRPRWRRKMYFIAILCALIFVLGAVLGGVLGTLGRRRRNKQSVALRSVIGDPFVDNVLLHSSGSL</sequence>
<evidence type="ECO:0000256" key="2">
    <source>
        <dbReference type="SAM" id="Phobius"/>
    </source>
</evidence>
<keyword evidence="2" id="KW-1133">Transmembrane helix</keyword>
<evidence type="ECO:0000313" key="3">
    <source>
        <dbReference type="EMBL" id="RKU43444.1"/>
    </source>
</evidence>
<dbReference type="EMBL" id="QVQW01000043">
    <property type="protein sequence ID" value="RKU43444.1"/>
    <property type="molecule type" value="Genomic_DNA"/>
</dbReference>
<accession>A0A420Y6D1</accession>
<feature type="region of interest" description="Disordered" evidence="1">
    <location>
        <begin position="58"/>
        <end position="78"/>
    </location>
</feature>
<reference evidence="3 4" key="1">
    <citation type="submission" date="2018-08" db="EMBL/GenBank/DDBJ databases">
        <title>Draft genome of the lignicolous fungus Coniochaeta pulveracea.</title>
        <authorList>
            <person name="Borstlap C.J."/>
            <person name="De Witt R.N."/>
            <person name="Botha A."/>
            <person name="Volschenk H."/>
        </authorList>
    </citation>
    <scope>NUCLEOTIDE SEQUENCE [LARGE SCALE GENOMIC DNA]</scope>
    <source>
        <strain evidence="3 4">CAB683</strain>
    </source>
</reference>
<name>A0A420Y6D1_9PEZI</name>
<proteinExistence type="predicted"/>
<dbReference type="Proteomes" id="UP000275385">
    <property type="component" value="Unassembled WGS sequence"/>
</dbReference>
<comment type="caution">
    <text evidence="3">The sequence shown here is derived from an EMBL/GenBank/DDBJ whole genome shotgun (WGS) entry which is preliminary data.</text>
</comment>
<protein>
    <submittedName>
        <fullName evidence="3">Uncharacterized protein</fullName>
    </submittedName>
</protein>
<keyword evidence="4" id="KW-1185">Reference proteome</keyword>
<keyword evidence="2" id="KW-0472">Membrane</keyword>
<evidence type="ECO:0000313" key="4">
    <source>
        <dbReference type="Proteomes" id="UP000275385"/>
    </source>
</evidence>
<evidence type="ECO:0000256" key="1">
    <source>
        <dbReference type="SAM" id="MobiDB-lite"/>
    </source>
</evidence>
<dbReference type="AlphaFoldDB" id="A0A420Y6D1"/>
<keyword evidence="2" id="KW-0812">Transmembrane</keyword>
<organism evidence="3 4">
    <name type="scientific">Coniochaeta pulveracea</name>
    <dbReference type="NCBI Taxonomy" id="177199"/>
    <lineage>
        <taxon>Eukaryota</taxon>
        <taxon>Fungi</taxon>
        <taxon>Dikarya</taxon>
        <taxon>Ascomycota</taxon>
        <taxon>Pezizomycotina</taxon>
        <taxon>Sordariomycetes</taxon>
        <taxon>Sordariomycetidae</taxon>
        <taxon>Coniochaetales</taxon>
        <taxon>Coniochaetaceae</taxon>
        <taxon>Coniochaeta</taxon>
    </lineage>
</organism>
<gene>
    <name evidence="3" type="ORF">DL546_006216</name>
</gene>
<feature type="transmembrane region" description="Helical" evidence="2">
    <location>
        <begin position="110"/>
        <end position="133"/>
    </location>
</feature>